<keyword evidence="8 19" id="KW-0169">Cobalamin biosynthesis</keyword>
<keyword evidence="13 19" id="KW-0472">Membrane</keyword>
<reference evidence="20" key="2">
    <citation type="journal article" date="2021" name="PeerJ">
        <title>Extensive microbial diversity within the chicken gut microbiome revealed by metagenomics and culture.</title>
        <authorList>
            <person name="Gilroy R."/>
            <person name="Ravi A."/>
            <person name="Getino M."/>
            <person name="Pursley I."/>
            <person name="Horton D.L."/>
            <person name="Alikhan N.F."/>
            <person name="Baker D."/>
            <person name="Gharbi K."/>
            <person name="Hall N."/>
            <person name="Watson M."/>
            <person name="Adriaenssens E.M."/>
            <person name="Foster-Nyarko E."/>
            <person name="Jarju S."/>
            <person name="Secka A."/>
            <person name="Antonio M."/>
            <person name="Oren A."/>
            <person name="Chaudhuri R.R."/>
            <person name="La Ragione R."/>
            <person name="Hildebrand F."/>
            <person name="Pallen M.J."/>
        </authorList>
    </citation>
    <scope>NUCLEOTIDE SEQUENCE</scope>
    <source>
        <strain evidence="20">11300</strain>
    </source>
</reference>
<evidence type="ECO:0000256" key="15">
    <source>
        <dbReference type="ARBA" id="ARBA00032605"/>
    </source>
</evidence>
<dbReference type="InterPro" id="IPR003805">
    <property type="entry name" value="CobS"/>
</dbReference>
<dbReference type="Proteomes" id="UP000824091">
    <property type="component" value="Unassembled WGS sequence"/>
</dbReference>
<comment type="pathway">
    <text evidence="3 19">Cofactor biosynthesis; adenosylcobalamin biosynthesis; adenosylcobalamin from cob(II)yrinate a,c-diamide: step 7/7.</text>
</comment>
<evidence type="ECO:0000256" key="5">
    <source>
        <dbReference type="ARBA" id="ARBA00013200"/>
    </source>
</evidence>
<dbReference type="EMBL" id="DVMO01000081">
    <property type="protein sequence ID" value="HIU27796.1"/>
    <property type="molecule type" value="Genomic_DNA"/>
</dbReference>
<feature type="transmembrane region" description="Helical" evidence="19">
    <location>
        <begin position="32"/>
        <end position="56"/>
    </location>
</feature>
<dbReference type="GO" id="GO:0005886">
    <property type="term" value="C:plasma membrane"/>
    <property type="evidence" value="ECO:0007669"/>
    <property type="project" value="UniProtKB-SubCell"/>
</dbReference>
<feature type="transmembrane region" description="Helical" evidence="19">
    <location>
        <begin position="207"/>
        <end position="224"/>
    </location>
</feature>
<evidence type="ECO:0000256" key="16">
    <source>
        <dbReference type="ARBA" id="ARBA00032853"/>
    </source>
</evidence>
<dbReference type="Pfam" id="PF02654">
    <property type="entry name" value="CobS"/>
    <property type="match status" value="1"/>
</dbReference>
<keyword evidence="10 19" id="KW-0812">Transmembrane</keyword>
<comment type="similarity">
    <text evidence="4 19">Belongs to the CobS family.</text>
</comment>
<name>A0A9D1I3P0_9FIRM</name>
<evidence type="ECO:0000256" key="19">
    <source>
        <dbReference type="HAMAP-Rule" id="MF_00719"/>
    </source>
</evidence>
<evidence type="ECO:0000256" key="4">
    <source>
        <dbReference type="ARBA" id="ARBA00010561"/>
    </source>
</evidence>
<comment type="function">
    <text evidence="14 19">Joins adenosylcobinamide-GDP and alpha-ribazole to generate adenosylcobalamin (Ado-cobalamin). Also synthesizes adenosylcobalamin 5'-phosphate from adenosylcobinamide-GDP and alpha-ribazole 5'-phosphate.</text>
</comment>
<feature type="transmembrane region" description="Helical" evidence="19">
    <location>
        <begin position="182"/>
        <end position="201"/>
    </location>
</feature>
<evidence type="ECO:0000256" key="8">
    <source>
        <dbReference type="ARBA" id="ARBA00022573"/>
    </source>
</evidence>
<evidence type="ECO:0000256" key="12">
    <source>
        <dbReference type="ARBA" id="ARBA00022989"/>
    </source>
</evidence>
<evidence type="ECO:0000313" key="20">
    <source>
        <dbReference type="EMBL" id="HIU27796.1"/>
    </source>
</evidence>
<dbReference type="GO" id="GO:0008818">
    <property type="term" value="F:cobalamin 5'-phosphate synthase activity"/>
    <property type="evidence" value="ECO:0007669"/>
    <property type="project" value="UniProtKB-UniRule"/>
</dbReference>
<comment type="caution">
    <text evidence="20">The sequence shown here is derived from an EMBL/GenBank/DDBJ whole genome shotgun (WGS) entry which is preliminary data.</text>
</comment>
<evidence type="ECO:0000256" key="3">
    <source>
        <dbReference type="ARBA" id="ARBA00004663"/>
    </source>
</evidence>
<evidence type="ECO:0000256" key="10">
    <source>
        <dbReference type="ARBA" id="ARBA00022692"/>
    </source>
</evidence>
<dbReference type="AlphaFoldDB" id="A0A9D1I3P0"/>
<gene>
    <name evidence="19" type="primary">cobS</name>
    <name evidence="20" type="ORF">IAD16_05405</name>
</gene>
<evidence type="ECO:0000256" key="6">
    <source>
        <dbReference type="ARBA" id="ARBA00015850"/>
    </source>
</evidence>
<dbReference type="HAMAP" id="MF_00719">
    <property type="entry name" value="CobS"/>
    <property type="match status" value="1"/>
</dbReference>
<comment type="subcellular location">
    <subcellularLocation>
        <location evidence="2 19">Cell membrane</location>
        <topology evidence="2 19">Multi-pass membrane protein</topology>
    </subcellularLocation>
</comment>
<dbReference type="GO" id="GO:0051073">
    <property type="term" value="F:adenosylcobinamide-GDP ribazoletransferase activity"/>
    <property type="evidence" value="ECO:0007669"/>
    <property type="project" value="UniProtKB-UniRule"/>
</dbReference>
<feature type="transmembrane region" description="Helical" evidence="19">
    <location>
        <begin position="61"/>
        <end position="81"/>
    </location>
</feature>
<dbReference type="PANTHER" id="PTHR34148:SF1">
    <property type="entry name" value="ADENOSYLCOBINAMIDE-GDP RIBAZOLETRANSFERASE"/>
    <property type="match status" value="1"/>
</dbReference>
<evidence type="ECO:0000256" key="2">
    <source>
        <dbReference type="ARBA" id="ARBA00004651"/>
    </source>
</evidence>
<evidence type="ECO:0000256" key="1">
    <source>
        <dbReference type="ARBA" id="ARBA00001946"/>
    </source>
</evidence>
<evidence type="ECO:0000256" key="11">
    <source>
        <dbReference type="ARBA" id="ARBA00022842"/>
    </source>
</evidence>
<evidence type="ECO:0000256" key="13">
    <source>
        <dbReference type="ARBA" id="ARBA00023136"/>
    </source>
</evidence>
<dbReference type="GO" id="GO:0009236">
    <property type="term" value="P:cobalamin biosynthetic process"/>
    <property type="evidence" value="ECO:0007669"/>
    <property type="project" value="UniProtKB-UniRule"/>
</dbReference>
<proteinExistence type="inferred from homology"/>
<dbReference type="EC" id="2.7.8.26" evidence="5 19"/>
<feature type="transmembrane region" description="Helical" evidence="19">
    <location>
        <begin position="110"/>
        <end position="132"/>
    </location>
</feature>
<feature type="transmembrane region" description="Helical" evidence="19">
    <location>
        <begin position="236"/>
        <end position="254"/>
    </location>
</feature>
<comment type="catalytic activity">
    <reaction evidence="17 19">
        <text>alpha-ribazole + adenosylcob(III)inamide-GDP = adenosylcob(III)alamin + GMP + H(+)</text>
        <dbReference type="Rhea" id="RHEA:16049"/>
        <dbReference type="ChEBI" id="CHEBI:10329"/>
        <dbReference type="ChEBI" id="CHEBI:15378"/>
        <dbReference type="ChEBI" id="CHEBI:18408"/>
        <dbReference type="ChEBI" id="CHEBI:58115"/>
        <dbReference type="ChEBI" id="CHEBI:60487"/>
        <dbReference type="EC" id="2.7.8.26"/>
    </reaction>
</comment>
<keyword evidence="11 19" id="KW-0460">Magnesium</keyword>
<dbReference type="PANTHER" id="PTHR34148">
    <property type="entry name" value="ADENOSYLCOBINAMIDE-GDP RIBAZOLETRANSFERASE"/>
    <property type="match status" value="1"/>
</dbReference>
<evidence type="ECO:0000256" key="17">
    <source>
        <dbReference type="ARBA" id="ARBA00048623"/>
    </source>
</evidence>
<evidence type="ECO:0000313" key="21">
    <source>
        <dbReference type="Proteomes" id="UP000824091"/>
    </source>
</evidence>
<evidence type="ECO:0000256" key="7">
    <source>
        <dbReference type="ARBA" id="ARBA00022475"/>
    </source>
</evidence>
<evidence type="ECO:0000256" key="9">
    <source>
        <dbReference type="ARBA" id="ARBA00022679"/>
    </source>
</evidence>
<protein>
    <recommendedName>
        <fullName evidence="6 19">Adenosylcobinamide-GDP ribazoletransferase</fullName>
        <ecNumber evidence="5 19">2.7.8.26</ecNumber>
    </recommendedName>
    <alternativeName>
        <fullName evidence="16 19">Cobalamin synthase</fullName>
    </alternativeName>
    <alternativeName>
        <fullName evidence="15 19">Cobalamin-5'-phosphate synthase</fullName>
    </alternativeName>
</protein>
<keyword evidence="7 19" id="KW-1003">Cell membrane</keyword>
<evidence type="ECO:0000256" key="14">
    <source>
        <dbReference type="ARBA" id="ARBA00025228"/>
    </source>
</evidence>
<reference evidence="20" key="1">
    <citation type="submission" date="2020-10" db="EMBL/GenBank/DDBJ databases">
        <authorList>
            <person name="Gilroy R."/>
        </authorList>
    </citation>
    <scope>NUCLEOTIDE SEQUENCE</scope>
    <source>
        <strain evidence="20">11300</strain>
    </source>
</reference>
<organism evidence="20 21">
    <name type="scientific">Candidatus Fimisoma avicola</name>
    <dbReference type="NCBI Taxonomy" id="2840826"/>
    <lineage>
        <taxon>Bacteria</taxon>
        <taxon>Bacillati</taxon>
        <taxon>Bacillota</taxon>
        <taxon>Clostridia</taxon>
        <taxon>Eubacteriales</taxon>
        <taxon>Candidatus Fimisoma</taxon>
    </lineage>
</organism>
<evidence type="ECO:0000256" key="18">
    <source>
        <dbReference type="ARBA" id="ARBA00049504"/>
    </source>
</evidence>
<keyword evidence="12 19" id="KW-1133">Transmembrane helix</keyword>
<comment type="catalytic activity">
    <reaction evidence="18 19">
        <text>alpha-ribazole 5'-phosphate + adenosylcob(III)inamide-GDP = adenosylcob(III)alamin 5'-phosphate + GMP + H(+)</text>
        <dbReference type="Rhea" id="RHEA:23560"/>
        <dbReference type="ChEBI" id="CHEBI:15378"/>
        <dbReference type="ChEBI" id="CHEBI:57918"/>
        <dbReference type="ChEBI" id="CHEBI:58115"/>
        <dbReference type="ChEBI" id="CHEBI:60487"/>
        <dbReference type="ChEBI" id="CHEBI:60493"/>
        <dbReference type="EC" id="2.7.8.26"/>
    </reaction>
</comment>
<keyword evidence="9 19" id="KW-0808">Transferase</keyword>
<accession>A0A9D1I3P0</accession>
<comment type="cofactor">
    <cofactor evidence="1 19">
        <name>Mg(2+)</name>
        <dbReference type="ChEBI" id="CHEBI:18420"/>
    </cofactor>
</comment>
<sequence length="255" mass="27340">MKLLTGFFMAWGNFLALPCPAKKWDGDMKNAMLGFLPAIGLIIGILWAVLCVFFVWIGTPFFLISFLIAFVPFALSGFLHLDGFMDCCDAIMSRRPLQEKQQILKDSHCGAFAVISLAFMVLAYFVCAASALNGGIDFPDLCMIPVASRTVAGLNVLLRKPIGHSQYAQGKGSSDDRQKKRAALAVAAQLVVFCGAGLFFANDLLPSAIVVGAVMAVTYVAAVYAKRQLGGMSGDIAGYSIVWGELAGIFAMLVM</sequence>